<protein>
    <submittedName>
        <fullName evidence="1">Uncharacterized protein</fullName>
    </submittedName>
</protein>
<keyword evidence="2" id="KW-1185">Reference proteome</keyword>
<dbReference type="Proteomes" id="UP000193778">
    <property type="component" value="Unassembled WGS sequence"/>
</dbReference>
<dbReference type="RefSeq" id="WP_234995232.1">
    <property type="nucleotide sequence ID" value="NZ_FWFP01000007.1"/>
</dbReference>
<sequence length="286" mass="32878">MREYQIGMLWIDGSLSFLEQLCIKSFLDVGQHVRLYTYGPVTNVPEGVELRDAREVLPEEEILLHNRTGSPALHSDKFRVQMLAQEQDIIWADTDAYCVKPFTTENGHLHGWLAPHEINGGVLALPKDSPTLFDLIEYTKEPYRIPHWFPAKIRNPLIHDAMAGNPKHASDMPWGVWGPRALTWLLKQNNEARFSHPQEVLYPIGYKDRRLMSRPGANPNQFITDNTMSIHFYGRRMRAFIRYRFDGIPHPDSLIGKLVEKHGIDPRAAPILPIENTEEDVAQVEE</sequence>
<accession>A0A1X6ZP96</accession>
<name>A0A1X6ZP96_9RHOB</name>
<gene>
    <name evidence="1" type="ORF">RUM8411_02773</name>
</gene>
<evidence type="ECO:0000313" key="1">
    <source>
        <dbReference type="EMBL" id="SLN56842.1"/>
    </source>
</evidence>
<dbReference type="EMBL" id="FWFP01000007">
    <property type="protein sequence ID" value="SLN56842.1"/>
    <property type="molecule type" value="Genomic_DNA"/>
</dbReference>
<proteinExistence type="predicted"/>
<evidence type="ECO:0000313" key="2">
    <source>
        <dbReference type="Proteomes" id="UP000193778"/>
    </source>
</evidence>
<dbReference type="AlphaFoldDB" id="A0A1X6ZP96"/>
<reference evidence="2" key="1">
    <citation type="submission" date="2017-03" db="EMBL/GenBank/DDBJ databases">
        <authorList>
            <person name="Rodrigo-Torres L."/>
            <person name="Arahal R.D."/>
            <person name="Lucena T."/>
        </authorList>
    </citation>
    <scope>NUCLEOTIDE SEQUENCE [LARGE SCALE GENOMIC DNA]</scope>
    <source>
        <strain evidence="2">CECT 8411</strain>
    </source>
</reference>
<organism evidence="1 2">
    <name type="scientific">Ruegeria meonggei</name>
    <dbReference type="NCBI Taxonomy" id="1446476"/>
    <lineage>
        <taxon>Bacteria</taxon>
        <taxon>Pseudomonadati</taxon>
        <taxon>Pseudomonadota</taxon>
        <taxon>Alphaproteobacteria</taxon>
        <taxon>Rhodobacterales</taxon>
        <taxon>Roseobacteraceae</taxon>
        <taxon>Ruegeria</taxon>
    </lineage>
</organism>